<dbReference type="Pfam" id="PF00276">
    <property type="entry name" value="Ribosomal_L23"/>
    <property type="match status" value="1"/>
</dbReference>
<name>A0AAD1AZB3_9FLAO</name>
<organism evidence="5 6">
    <name type="scientific">Candidatus Karelsulcia muelleri PSPU</name>
    <dbReference type="NCBI Taxonomy" id="1189303"/>
    <lineage>
        <taxon>Bacteria</taxon>
        <taxon>Pseudomonadati</taxon>
        <taxon>Bacteroidota</taxon>
        <taxon>Flavobacteriia</taxon>
        <taxon>Flavobacteriales</taxon>
        <taxon>Candidatus Karelsulcia</taxon>
    </lineage>
</organism>
<evidence type="ECO:0000256" key="2">
    <source>
        <dbReference type="ARBA" id="ARBA00022980"/>
    </source>
</evidence>
<dbReference type="GO" id="GO:0003735">
    <property type="term" value="F:structural constituent of ribosome"/>
    <property type="evidence" value="ECO:0007669"/>
    <property type="project" value="InterPro"/>
</dbReference>
<dbReference type="KEGG" id="smup:SMPSPU_243"/>
<gene>
    <name evidence="5" type="primary">rplW</name>
    <name evidence="5" type="ORF">SMPSPU_243</name>
</gene>
<dbReference type="EMBL" id="AP013293">
    <property type="protein sequence ID" value="BAO66389.1"/>
    <property type="molecule type" value="Genomic_DNA"/>
</dbReference>
<dbReference type="InterPro" id="IPR012677">
    <property type="entry name" value="Nucleotide-bd_a/b_plait_sf"/>
</dbReference>
<dbReference type="GO" id="GO:1990904">
    <property type="term" value="C:ribonucleoprotein complex"/>
    <property type="evidence" value="ECO:0007669"/>
    <property type="project" value="UniProtKB-KW"/>
</dbReference>
<evidence type="ECO:0000313" key="6">
    <source>
        <dbReference type="Proteomes" id="UP000031659"/>
    </source>
</evidence>
<comment type="similarity">
    <text evidence="1">Belongs to the universal ribosomal protein uL23 family.</text>
</comment>
<evidence type="ECO:0000256" key="1">
    <source>
        <dbReference type="ARBA" id="ARBA00006700"/>
    </source>
</evidence>
<evidence type="ECO:0000256" key="3">
    <source>
        <dbReference type="ARBA" id="ARBA00023274"/>
    </source>
</evidence>
<dbReference type="InterPro" id="IPR013025">
    <property type="entry name" value="Ribosomal_uL23-like"/>
</dbReference>
<dbReference type="GO" id="GO:0006412">
    <property type="term" value="P:translation"/>
    <property type="evidence" value="ECO:0007669"/>
    <property type="project" value="InterPro"/>
</dbReference>
<keyword evidence="2" id="KW-0689">Ribosomal protein</keyword>
<dbReference type="InterPro" id="IPR012678">
    <property type="entry name" value="Ribosomal_uL23/eL15/eS24_sf"/>
</dbReference>
<dbReference type="RefSeq" id="WP_075050679.1">
    <property type="nucleotide sequence ID" value="NZ_AP013293.1"/>
</dbReference>
<dbReference type="Gene3D" id="3.30.70.330">
    <property type="match status" value="1"/>
</dbReference>
<keyword evidence="3" id="KW-0687">Ribonucleoprotein</keyword>
<protein>
    <recommendedName>
        <fullName evidence="4">50S ribosomal protein L23</fullName>
    </recommendedName>
</protein>
<proteinExistence type="inferred from homology"/>
<dbReference type="GO" id="GO:0005840">
    <property type="term" value="C:ribosome"/>
    <property type="evidence" value="ECO:0007669"/>
    <property type="project" value="UniProtKB-KW"/>
</dbReference>
<evidence type="ECO:0000256" key="4">
    <source>
        <dbReference type="ARBA" id="ARBA00035481"/>
    </source>
</evidence>
<reference evidence="5 6" key="1">
    <citation type="journal article" date="2014" name="ISME J.">
        <title>Swapping symbionts in spittlebugs: evolutionary replacement of a reduced genome symbiont.</title>
        <authorList>
            <person name="Koga R."/>
            <person name="Moran N.A."/>
        </authorList>
    </citation>
    <scope>NUCLEOTIDE SEQUENCE [LARGE SCALE GENOMIC DNA]</scope>
    <source>
        <strain evidence="5 6">PSPU</strain>
    </source>
</reference>
<dbReference type="Proteomes" id="UP000031659">
    <property type="component" value="Chromosome"/>
</dbReference>
<dbReference type="SUPFAM" id="SSF54189">
    <property type="entry name" value="Ribosomal proteins S24e, L23 and L15e"/>
    <property type="match status" value="1"/>
</dbReference>
<dbReference type="AlphaFoldDB" id="A0AAD1AZB3"/>
<sequence length="80" mass="9930">MLKTIINNKKDIFYTFKVPIFFSKNEIRKYIYKRYKVTLYKINTIIYYSKKINKKKNKGIFKVRLKKVIIKLKRISYIKK</sequence>
<evidence type="ECO:0000313" key="5">
    <source>
        <dbReference type="EMBL" id="BAO66389.1"/>
    </source>
</evidence>
<accession>A0AAD1AZB3</accession>